<dbReference type="Proteomes" id="UP001163603">
    <property type="component" value="Chromosome 6"/>
</dbReference>
<comment type="caution">
    <text evidence="1">The sequence shown here is derived from an EMBL/GenBank/DDBJ whole genome shotgun (WGS) entry which is preliminary data.</text>
</comment>
<sequence>MALQKRSSPTQSPSPPSTQDLKQRVITCLNKLADRDTLKLATIELESVAKTLTQDSFSSFLSCLQNTDSSCKSQVRKQCVNLLTLLSESHGNSLSPHLPKMIATLVRRLRDPDSSVRSACIVATTAMSSHITKPSFSVVSRPLIELILVEQDVNSQVGGAMCLSAAIEAASNPEVEQLRKLLPRLGKVVKSEGSKAKAAVLGVIGSVVEVGGARNKGVLDWLVPFVREFLSCDDWASRKAAAEVLGKVAFVEKYLASEYKNASWAALESRRFDKIKIVRETMNRTLELWKEVPGDCDDVSAPSQSKSSSAGKILIMYYNGSGGCFPSITKSFQDVGFKTPPPKKMIPTGSSPSSDSSYGTTAKNEVTLRSSNRKTSTSMLHKSNDKKPSDWKVEIAVPHSTSKVTCADDVKMCDSDNPELGEKENNVNSRPETKRALFSKIQNDKVYKFGGFRSGSRVVPCPDDGNSDFVASNGTEEVYDDPKDAEDLSLIREQLLQIENQQSSLLDLLQRFIGSSQSGMNSLETRVHGLEMALDEISYDLALSSGRIPNKEYAENTCCKLPGAEFLSSKFWRRTEGRFSTSRLSSSGNMECFRAIHNAADTETYNIDNQKLQHPHGGGYILNSLSDVHDLRENSGFHSNRTVKNIIQESERSQVCSVGGLDGTSPSSVSKTQVNINRR</sequence>
<keyword evidence="2" id="KW-1185">Reference proteome</keyword>
<evidence type="ECO:0000313" key="2">
    <source>
        <dbReference type="Proteomes" id="UP001163603"/>
    </source>
</evidence>
<name>A0ACC0YHM3_9ROSI</name>
<dbReference type="EMBL" id="CM047741">
    <property type="protein sequence ID" value="KAJ0037462.1"/>
    <property type="molecule type" value="Genomic_DNA"/>
</dbReference>
<organism evidence="1 2">
    <name type="scientific">Pistacia integerrima</name>
    <dbReference type="NCBI Taxonomy" id="434235"/>
    <lineage>
        <taxon>Eukaryota</taxon>
        <taxon>Viridiplantae</taxon>
        <taxon>Streptophyta</taxon>
        <taxon>Embryophyta</taxon>
        <taxon>Tracheophyta</taxon>
        <taxon>Spermatophyta</taxon>
        <taxon>Magnoliopsida</taxon>
        <taxon>eudicotyledons</taxon>
        <taxon>Gunneridae</taxon>
        <taxon>Pentapetalae</taxon>
        <taxon>rosids</taxon>
        <taxon>malvids</taxon>
        <taxon>Sapindales</taxon>
        <taxon>Anacardiaceae</taxon>
        <taxon>Pistacia</taxon>
    </lineage>
</organism>
<protein>
    <submittedName>
        <fullName evidence="1">Uncharacterized protein</fullName>
    </submittedName>
</protein>
<gene>
    <name evidence="1" type="ORF">Pint_23099</name>
</gene>
<accession>A0ACC0YHM3</accession>
<evidence type="ECO:0000313" key="1">
    <source>
        <dbReference type="EMBL" id="KAJ0037462.1"/>
    </source>
</evidence>
<proteinExistence type="predicted"/>
<reference evidence="2" key="1">
    <citation type="journal article" date="2023" name="G3 (Bethesda)">
        <title>Genome assembly and association tests identify interacting loci associated with vigor, precocity, and sex in interspecific pistachio rootstocks.</title>
        <authorList>
            <person name="Palmer W."/>
            <person name="Jacygrad E."/>
            <person name="Sagayaradj S."/>
            <person name="Cavanaugh K."/>
            <person name="Han R."/>
            <person name="Bertier L."/>
            <person name="Beede B."/>
            <person name="Kafkas S."/>
            <person name="Golino D."/>
            <person name="Preece J."/>
            <person name="Michelmore R."/>
        </authorList>
    </citation>
    <scope>NUCLEOTIDE SEQUENCE [LARGE SCALE GENOMIC DNA]</scope>
</reference>